<dbReference type="GO" id="GO:0005737">
    <property type="term" value="C:cytoplasm"/>
    <property type="evidence" value="ECO:0007669"/>
    <property type="project" value="TreeGrafter"/>
</dbReference>
<dbReference type="PANTHER" id="PTHR22603:SF93">
    <property type="entry name" value="RE24176P"/>
    <property type="match status" value="1"/>
</dbReference>
<dbReference type="Proteomes" id="UP000053958">
    <property type="component" value="Unassembled WGS sequence"/>
</dbReference>
<dbReference type="Gene3D" id="3.90.1200.10">
    <property type="match status" value="1"/>
</dbReference>
<feature type="region of interest" description="Disordered" evidence="2">
    <location>
        <begin position="495"/>
        <end position="530"/>
    </location>
</feature>
<feature type="domain" description="Choline kinase N-terminal" evidence="3">
    <location>
        <begin position="534"/>
        <end position="601"/>
    </location>
</feature>
<reference evidence="4 5" key="1">
    <citation type="submission" date="2015-04" db="EMBL/GenBank/DDBJ databases">
        <authorList>
            <person name="Heijne W.H."/>
            <person name="Fedorova N.D."/>
            <person name="Nierman W.C."/>
            <person name="Vollebregt A.W."/>
            <person name="Zhao Z."/>
            <person name="Wu L."/>
            <person name="Kumar M."/>
            <person name="Stam H."/>
            <person name="van den Berg M.A."/>
            <person name="Pel H.J."/>
        </authorList>
    </citation>
    <scope>NUCLEOTIDE SEQUENCE [LARGE SCALE GENOMIC DNA]</scope>
    <source>
        <strain evidence="4 5">CBS 393.64</strain>
    </source>
</reference>
<dbReference type="Pfam" id="PF01633">
    <property type="entry name" value="Choline_kinase"/>
    <property type="match status" value="1"/>
</dbReference>
<evidence type="ECO:0000259" key="3">
    <source>
        <dbReference type="Pfam" id="PF04428"/>
    </source>
</evidence>
<proteinExistence type="inferred from homology"/>
<dbReference type="GeneID" id="25314207"/>
<dbReference type="CDD" id="cd05157">
    <property type="entry name" value="ETNK_euk"/>
    <property type="match status" value="1"/>
</dbReference>
<feature type="region of interest" description="Disordered" evidence="2">
    <location>
        <begin position="934"/>
        <end position="954"/>
    </location>
</feature>
<evidence type="ECO:0000313" key="4">
    <source>
        <dbReference type="EMBL" id="KKA24125.1"/>
    </source>
</evidence>
<dbReference type="RefSeq" id="XP_013330737.1">
    <property type="nucleotide sequence ID" value="XM_013475283.1"/>
</dbReference>
<dbReference type="EMBL" id="LASV01000074">
    <property type="protein sequence ID" value="KKA24125.1"/>
    <property type="molecule type" value="Genomic_DNA"/>
</dbReference>
<dbReference type="SUPFAM" id="SSF56112">
    <property type="entry name" value="Protein kinase-like (PK-like)"/>
    <property type="match status" value="1"/>
</dbReference>
<feature type="region of interest" description="Disordered" evidence="2">
    <location>
        <begin position="207"/>
        <end position="235"/>
    </location>
</feature>
<feature type="region of interest" description="Disordered" evidence="2">
    <location>
        <begin position="970"/>
        <end position="1009"/>
    </location>
</feature>
<dbReference type="STRING" id="1408163.A0A0F4Z1A0"/>
<accession>A0A0F4Z1A0</accession>
<dbReference type="InterPro" id="IPR011009">
    <property type="entry name" value="Kinase-like_dom_sf"/>
</dbReference>
<dbReference type="GO" id="GO:0004103">
    <property type="term" value="F:choline kinase activity"/>
    <property type="evidence" value="ECO:0007669"/>
    <property type="project" value="TreeGrafter"/>
</dbReference>
<keyword evidence="4" id="KW-0418">Kinase</keyword>
<dbReference type="GO" id="GO:0006646">
    <property type="term" value="P:phosphatidylethanolamine biosynthetic process"/>
    <property type="evidence" value="ECO:0007669"/>
    <property type="project" value="TreeGrafter"/>
</dbReference>
<dbReference type="AlphaFoldDB" id="A0A0F4Z1A0"/>
<feature type="region of interest" description="Disordered" evidence="2">
    <location>
        <begin position="353"/>
        <end position="382"/>
    </location>
</feature>
<comment type="similarity">
    <text evidence="1">Belongs to the choline/ethanolamine kinase family.</text>
</comment>
<comment type="caution">
    <text evidence="4">The sequence shown here is derived from an EMBL/GenBank/DDBJ whole genome shotgun (WGS) entry which is preliminary data.</text>
</comment>
<dbReference type="InterPro" id="IPR007521">
    <property type="entry name" value="Choline_kin_N"/>
</dbReference>
<sequence length="1061" mass="118272">MVLPFHFLPSSWNYYEIAFPSFVARHHDRPANEMTTNGEGTACSSNAYLESDVWGAYHGASVARANRLVAASPVAGLAASLATTDGGSVQFLHAGILGSSSAAGGIFTCLWSRERWLLKIAGQSGPGCPTRNRVLTVTVTVLPSALALRPHNSDRRSRQDRPEYQIVLLQCILRTSLLLPLQLLPRPPSQPSTTTLPTLFPVAVRDRWGTHGSGRPEKSQRRKERPTAIGNRGTPPGWRFPRWRAIRESNNHPLRSRAHFLLLNFHVSPSSLHGTGCVHSLSSAGTPFSCCIEGFDRLAGGRCRLCPTTIKAPTRSVEMVLQFYCYPLSYPTQLSACLCVLVDTFRLTEAEGDSTAVENAPSHPHSQASSGDNLAPVKESRSSKQFRASVGKRIAARSPVLQPSPVLSLRSQISDLKLDSLADEDDESRSEHTLFAQVLDWLRQEQAKRKPNGADTSSTAAPEGEDSSSRQSQASDGVMALDKLEKILLQYAATMKDPSHAGSKRSIRRRPSRHKGLRRGSASDSDHLDYEPIAPSVDAVLDNSKTLGYSGGAAGDDVGGDHEQQIKRAKEEHWLVFKSEILRLTHTLRLKGWRRVPMECSKDMDVTRLSGALTNAVYVVVPPKNIPPPKNPDGTPNLAPRRPPPKLLLRIYGPQVDHLIDRDHELQTLRRLGKKNIGPRVLGTFKNGRFEEYFNANPLTARELRIPETSNQIAKRMRELHDGIELLEEERNAGPSVFRNWDKWVERCEQVITWLDKEIMSKENERKMKSEPWRRRGLVCGVPWPVFRKAFEKYRKWLTDYCGGAQEINKQLVFAHNDTQYGNLLRLEPGEESPLLLPANEHKQLVVIDFEYASANTPGMEFANHFTEWCYNYHAERPWACNTRAYPTPEEQHRFISAYVHHHSHLGGVSPEIYPSSISTPRLAPFSLDAPAMSLPSGSSSAEAERLQEEAAEAEVQHLMRQTRLWRVANSAHGSGQKSAESDTAASTEPTEPSTTERPASPAAPEEAEVTEVDDNEFDYLAFAQDRALFFWADLLSLGLIREDELPAELREPIKARIVNY</sequence>
<feature type="region of interest" description="Disordered" evidence="2">
    <location>
        <begin position="447"/>
        <end position="476"/>
    </location>
</feature>
<dbReference type="GO" id="GO:0004305">
    <property type="term" value="F:ethanolamine kinase activity"/>
    <property type="evidence" value="ECO:0007669"/>
    <property type="project" value="TreeGrafter"/>
</dbReference>
<organism evidence="4 5">
    <name type="scientific">Rasamsonia emersonii (strain ATCC 16479 / CBS 393.64 / IMI 116815)</name>
    <dbReference type="NCBI Taxonomy" id="1408163"/>
    <lineage>
        <taxon>Eukaryota</taxon>
        <taxon>Fungi</taxon>
        <taxon>Dikarya</taxon>
        <taxon>Ascomycota</taxon>
        <taxon>Pezizomycotina</taxon>
        <taxon>Eurotiomycetes</taxon>
        <taxon>Eurotiomycetidae</taxon>
        <taxon>Eurotiales</taxon>
        <taxon>Trichocomaceae</taxon>
        <taxon>Rasamsonia</taxon>
    </lineage>
</organism>
<feature type="compositionally biased region" description="Basic residues" evidence="2">
    <location>
        <begin position="502"/>
        <end position="518"/>
    </location>
</feature>
<evidence type="ECO:0000313" key="5">
    <source>
        <dbReference type="Proteomes" id="UP000053958"/>
    </source>
</evidence>
<feature type="region of interest" description="Disordered" evidence="2">
    <location>
        <begin position="624"/>
        <end position="643"/>
    </location>
</feature>
<evidence type="ECO:0000256" key="2">
    <source>
        <dbReference type="SAM" id="MobiDB-lite"/>
    </source>
</evidence>
<dbReference type="OrthoDB" id="10267235at2759"/>
<evidence type="ECO:0000256" key="1">
    <source>
        <dbReference type="ARBA" id="ARBA00038211"/>
    </source>
</evidence>
<feature type="compositionally biased region" description="Low complexity" evidence="2">
    <location>
        <begin position="984"/>
        <end position="1005"/>
    </location>
</feature>
<name>A0A0F4Z1A0_RASE3</name>
<keyword evidence="4" id="KW-0808">Transferase</keyword>
<dbReference type="Pfam" id="PF04428">
    <property type="entry name" value="Choline_kin_N"/>
    <property type="match status" value="1"/>
</dbReference>
<dbReference type="PANTHER" id="PTHR22603">
    <property type="entry name" value="CHOLINE/ETHANOALAMINE KINASE"/>
    <property type="match status" value="1"/>
</dbReference>
<gene>
    <name evidence="4" type="ORF">T310_1856</name>
</gene>
<feature type="compositionally biased region" description="Basic and acidic residues" evidence="2">
    <location>
        <begin position="207"/>
        <end position="219"/>
    </location>
</feature>
<keyword evidence="5" id="KW-1185">Reference proteome</keyword>
<protein>
    <submittedName>
        <fullName evidence="4">Choline kinase</fullName>
    </submittedName>
</protein>